<dbReference type="PANTHER" id="PTHR22935">
    <property type="entry name" value="PENICILLIN-BINDING PROTEIN"/>
    <property type="match status" value="1"/>
</dbReference>
<accession>A0A084B2B0</accession>
<dbReference type="InterPro" id="IPR058664">
    <property type="entry name" value="ARB_00930-like_C"/>
</dbReference>
<dbReference type="Gene3D" id="3.40.710.10">
    <property type="entry name" value="DD-peptidase/beta-lactamase superfamily"/>
    <property type="match status" value="1"/>
</dbReference>
<evidence type="ECO:0000313" key="4">
    <source>
        <dbReference type="EMBL" id="KEY71689.1"/>
    </source>
</evidence>
<evidence type="ECO:0000256" key="1">
    <source>
        <dbReference type="SAM" id="SignalP"/>
    </source>
</evidence>
<reference evidence="4 5" key="1">
    <citation type="journal article" date="2014" name="BMC Genomics">
        <title>Comparative genome sequencing reveals chemotype-specific gene clusters in the toxigenic black mold Stachybotrys.</title>
        <authorList>
            <person name="Semeiks J."/>
            <person name="Borek D."/>
            <person name="Otwinowski Z."/>
            <person name="Grishin N.V."/>
        </authorList>
    </citation>
    <scope>NUCLEOTIDE SEQUENCE [LARGE SCALE GENOMIC DNA]</scope>
    <source>
        <strain evidence="5">CBS 109288 / IBT 7711</strain>
    </source>
</reference>
<dbReference type="Proteomes" id="UP000028045">
    <property type="component" value="Unassembled WGS sequence"/>
</dbReference>
<dbReference type="InterPro" id="IPR012338">
    <property type="entry name" value="Beta-lactam/transpept-like"/>
</dbReference>
<keyword evidence="1" id="KW-0732">Signal</keyword>
<dbReference type="HOGENOM" id="CLU_019706_0_0_1"/>
<dbReference type="PANTHER" id="PTHR22935:SF97">
    <property type="entry name" value="BETA-LACTAMASE-RELATED DOMAIN-CONTAINING PROTEIN"/>
    <property type="match status" value="1"/>
</dbReference>
<gene>
    <name evidence="4" type="ORF">S7711_02921</name>
</gene>
<feature type="domain" description="Beta-lactamase-like ARB-00930-like C-terminal" evidence="3">
    <location>
        <begin position="416"/>
        <end position="558"/>
    </location>
</feature>
<dbReference type="OrthoDB" id="6220758at2759"/>
<dbReference type="SUPFAM" id="SSF56601">
    <property type="entry name" value="beta-lactamase/transpeptidase-like"/>
    <property type="match status" value="1"/>
</dbReference>
<dbReference type="InterPro" id="IPR051478">
    <property type="entry name" value="Beta-lactamase-like_AB/R"/>
</dbReference>
<name>A0A084B2B0_STACB</name>
<feature type="signal peptide" evidence="1">
    <location>
        <begin position="1"/>
        <end position="19"/>
    </location>
</feature>
<evidence type="ECO:0000259" key="3">
    <source>
        <dbReference type="Pfam" id="PF26335"/>
    </source>
</evidence>
<proteinExistence type="predicted"/>
<dbReference type="AlphaFoldDB" id="A0A084B2B0"/>
<keyword evidence="5" id="KW-1185">Reference proteome</keyword>
<feature type="domain" description="Beta-lactamase-related" evidence="2">
    <location>
        <begin position="105"/>
        <end position="390"/>
    </location>
</feature>
<protein>
    <submittedName>
        <fullName evidence="4">Uncharacterized protein</fullName>
    </submittedName>
</protein>
<organism evidence="4 5">
    <name type="scientific">Stachybotrys chartarum (strain CBS 109288 / IBT 7711)</name>
    <name type="common">Toxic black mold</name>
    <name type="synonym">Stilbospora chartarum</name>
    <dbReference type="NCBI Taxonomy" id="1280523"/>
    <lineage>
        <taxon>Eukaryota</taxon>
        <taxon>Fungi</taxon>
        <taxon>Dikarya</taxon>
        <taxon>Ascomycota</taxon>
        <taxon>Pezizomycotina</taxon>
        <taxon>Sordariomycetes</taxon>
        <taxon>Hypocreomycetidae</taxon>
        <taxon>Hypocreales</taxon>
        <taxon>Stachybotryaceae</taxon>
        <taxon>Stachybotrys</taxon>
    </lineage>
</organism>
<dbReference type="Pfam" id="PF26335">
    <property type="entry name" value="ARB_00930_C"/>
    <property type="match status" value="1"/>
</dbReference>
<sequence>MVAHSTLLGPLLAFAAGAASQIATTDETPLLGPNFLANFDPTNASAVEAAKEAFPGVIEELFSQEVLNQTDLIFAVNVYSAATNESIYSYYHVGEGQEAALTAGELGDRTLGRLGSVTKMFTVYALLAQAGIGIFNQPVTDYLPELRALNQSADILTHIAWEEITVGSLASHQAGSGGGGDLLPVEPDAPLPTTHDLLMYLRDTKHPVTAPFRSSVYSDNGFALLTAILERITCRPYREAIIQVLAEPLGLDDLTATEPNGTDVNGIDRSLIAEGSAWNVEVPIFAGSGGLYGHAADLRKVGLSILNSELLSPATTSQWMRPLSGTGSLTELVGAPWEISRLMIPVSPGSNRTRISDLYTKAGGNGDYTAIFALSPDHGIGFSILVAGSTATPARWPIRDAVGTTFIPAFEAAAFENALQNVAGTFVGEQPGTNLTLTVDDDKPGVGLESYYLDGVESSGLLGRGTVDTEYVIRIYPTGVNSFSRSLASQYKTNGTFWVANRLIPELVPLAPRPAADGGEGGLFENAHAWMSIDSFGPIDEVVFELVEGRVETVRMSTNGTIFRRAE</sequence>
<feature type="chain" id="PRO_5001771531" evidence="1">
    <location>
        <begin position="20"/>
        <end position="567"/>
    </location>
</feature>
<dbReference type="EMBL" id="KL648207">
    <property type="protein sequence ID" value="KEY71689.1"/>
    <property type="molecule type" value="Genomic_DNA"/>
</dbReference>
<evidence type="ECO:0000313" key="5">
    <source>
        <dbReference type="Proteomes" id="UP000028045"/>
    </source>
</evidence>
<evidence type="ECO:0000259" key="2">
    <source>
        <dbReference type="Pfam" id="PF00144"/>
    </source>
</evidence>
<dbReference type="InterPro" id="IPR001466">
    <property type="entry name" value="Beta-lactam-related"/>
</dbReference>
<dbReference type="Pfam" id="PF00144">
    <property type="entry name" value="Beta-lactamase"/>
    <property type="match status" value="1"/>
</dbReference>